<organism evidence="2 3">
    <name type="scientific">Amycolatopsis xylanica</name>
    <dbReference type="NCBI Taxonomy" id="589385"/>
    <lineage>
        <taxon>Bacteria</taxon>
        <taxon>Bacillati</taxon>
        <taxon>Actinomycetota</taxon>
        <taxon>Actinomycetes</taxon>
        <taxon>Pseudonocardiales</taxon>
        <taxon>Pseudonocardiaceae</taxon>
        <taxon>Amycolatopsis</taxon>
    </lineage>
</organism>
<dbReference type="AlphaFoldDB" id="A0A1H2VHK7"/>
<evidence type="ECO:0000313" key="2">
    <source>
        <dbReference type="EMBL" id="SDW67813.1"/>
    </source>
</evidence>
<protein>
    <recommendedName>
        <fullName evidence="4">PspA domain-containing protein</fullName>
    </recommendedName>
</protein>
<dbReference type="Proteomes" id="UP000199515">
    <property type="component" value="Unassembled WGS sequence"/>
</dbReference>
<evidence type="ECO:0008006" key="4">
    <source>
        <dbReference type="Google" id="ProtNLM"/>
    </source>
</evidence>
<accession>A0A1H2VHK7</accession>
<reference evidence="2 3" key="1">
    <citation type="submission" date="2016-10" db="EMBL/GenBank/DDBJ databases">
        <authorList>
            <person name="de Groot N.N."/>
        </authorList>
    </citation>
    <scope>NUCLEOTIDE SEQUENCE [LARGE SCALE GENOMIC DNA]</scope>
    <source>
        <strain evidence="2 3">CPCC 202699</strain>
    </source>
</reference>
<proteinExistence type="predicted"/>
<dbReference type="STRING" id="589385.SAMN05421504_1011229"/>
<dbReference type="RefSeq" id="WP_091287519.1">
    <property type="nucleotide sequence ID" value="NZ_FNON01000001.1"/>
</dbReference>
<feature type="region of interest" description="Disordered" evidence="1">
    <location>
        <begin position="1"/>
        <end position="23"/>
    </location>
</feature>
<name>A0A1H2VHK7_9PSEU</name>
<keyword evidence="3" id="KW-1185">Reference proteome</keyword>
<dbReference type="OrthoDB" id="4377479at2"/>
<evidence type="ECO:0000256" key="1">
    <source>
        <dbReference type="SAM" id="MobiDB-lite"/>
    </source>
</evidence>
<gene>
    <name evidence="2" type="ORF">SAMN05421504_1011229</name>
</gene>
<feature type="compositionally biased region" description="Low complexity" evidence="1">
    <location>
        <begin position="9"/>
        <end position="20"/>
    </location>
</feature>
<sequence>MSGTNDPNVVDAEVVEETAAPNLPATVEPVLPEADYSEGGVPSFDYVRDKIENRHATSVGASELAGLGTEHTMASLDEKIAKNKEAAKDKLAEIRRSMGKDS</sequence>
<dbReference type="EMBL" id="FNON01000001">
    <property type="protein sequence ID" value="SDW67813.1"/>
    <property type="molecule type" value="Genomic_DNA"/>
</dbReference>
<evidence type="ECO:0000313" key="3">
    <source>
        <dbReference type="Proteomes" id="UP000199515"/>
    </source>
</evidence>